<evidence type="ECO:0000313" key="1">
    <source>
        <dbReference type="EMBL" id="SFB60015.1"/>
    </source>
</evidence>
<protein>
    <submittedName>
        <fullName evidence="1">Uncharacterized protein</fullName>
    </submittedName>
</protein>
<proteinExistence type="predicted"/>
<sequence length="39" mass="4299">MDLQKGVGLNFHEAAIFEQPGKETGNGVTFSDFLLNFLL</sequence>
<accession>A0A1I1CBF2</accession>
<reference evidence="1 2" key="1">
    <citation type="submission" date="2016-10" db="EMBL/GenBank/DDBJ databases">
        <authorList>
            <person name="Varghese N."/>
            <person name="Submissions S."/>
        </authorList>
    </citation>
    <scope>NUCLEOTIDE SEQUENCE [LARGE SCALE GENOMIC DNA]</scope>
    <source>
        <strain evidence="1 2">DSM 282</strain>
    </source>
</reference>
<dbReference type="Proteomes" id="UP000198861">
    <property type="component" value="Unassembled WGS sequence"/>
</dbReference>
<dbReference type="EMBL" id="FOKJ01000107">
    <property type="protein sequence ID" value="SFB60015.1"/>
    <property type="molecule type" value="Genomic_DNA"/>
</dbReference>
<evidence type="ECO:0000313" key="2">
    <source>
        <dbReference type="Proteomes" id="UP000198861"/>
    </source>
</evidence>
<organism evidence="1 2">
    <name type="scientific">Azotobacter beijerinckii</name>
    <dbReference type="NCBI Taxonomy" id="170623"/>
    <lineage>
        <taxon>Bacteria</taxon>
        <taxon>Pseudomonadati</taxon>
        <taxon>Pseudomonadota</taxon>
        <taxon>Gammaproteobacteria</taxon>
        <taxon>Pseudomonadales</taxon>
        <taxon>Pseudomonadaceae</taxon>
        <taxon>Azotobacter</taxon>
    </lineage>
</organism>
<name>A0A1I1CBF2_9GAMM</name>
<gene>
    <name evidence="1" type="ORF">SAMN04244571_04162</name>
</gene>
<keyword evidence="2" id="KW-1185">Reference proteome</keyword>
<comment type="caution">
    <text evidence="1">The sequence shown here is derived from an EMBL/GenBank/DDBJ whole genome shotgun (WGS) entry which is preliminary data.</text>
</comment>